<evidence type="ECO:0000313" key="2">
    <source>
        <dbReference type="EMBL" id="TGZ37819.1"/>
    </source>
</evidence>
<reference evidence="2 3" key="1">
    <citation type="journal article" date="2019" name="Philos. Trans. R. Soc. Lond., B, Biol. Sci.">
        <title>Ant behaviour and brain gene expression of defending hosts depend on the ecological success of the intruding social parasite.</title>
        <authorList>
            <person name="Kaur R."/>
            <person name="Stoldt M."/>
            <person name="Jongepier E."/>
            <person name="Feldmeyer B."/>
            <person name="Menzel F."/>
            <person name="Bornberg-Bauer E."/>
            <person name="Foitzik S."/>
        </authorList>
    </citation>
    <scope>NUCLEOTIDE SEQUENCE [LARGE SCALE GENOMIC DNA]</scope>
    <source>
        <tissue evidence="2">Whole body</tissue>
    </source>
</reference>
<proteinExistence type="predicted"/>
<comment type="caution">
    <text evidence="2">The sequence shown here is derived from an EMBL/GenBank/DDBJ whole genome shotgun (WGS) entry which is preliminary data.</text>
</comment>
<feature type="region of interest" description="Disordered" evidence="1">
    <location>
        <begin position="225"/>
        <end position="253"/>
    </location>
</feature>
<evidence type="ECO:0000313" key="3">
    <source>
        <dbReference type="Proteomes" id="UP000310200"/>
    </source>
</evidence>
<keyword evidence="3" id="KW-1185">Reference proteome</keyword>
<dbReference type="AlphaFoldDB" id="A0A4S2JSQ7"/>
<sequence>MNGHELDLEQQYRCINWLLHDRTINQPHPDAERVEWRLQITGWSRAVSRSHADIFFPAILRLKALSHSPRKHCRLRLPSHYLKAKLRPPSIRMLLSFNNAGGIVFPVRSDFKETTLGTPYVEWPTRYEIRIGSAREAWRQKVSRLKDSCLRKHSYFTPPLLFQRIVLRVSERKKWKIERKRKRRKQRKKRTKEEMEKAYRTITLADMTRPARFGSRMEAQYRRTLYVRGQAKSPRNKEAEEEEEDVREDNVRR</sequence>
<organism evidence="2 3">
    <name type="scientific">Temnothorax longispinosus</name>
    <dbReference type="NCBI Taxonomy" id="300112"/>
    <lineage>
        <taxon>Eukaryota</taxon>
        <taxon>Metazoa</taxon>
        <taxon>Ecdysozoa</taxon>
        <taxon>Arthropoda</taxon>
        <taxon>Hexapoda</taxon>
        <taxon>Insecta</taxon>
        <taxon>Pterygota</taxon>
        <taxon>Neoptera</taxon>
        <taxon>Endopterygota</taxon>
        <taxon>Hymenoptera</taxon>
        <taxon>Apocrita</taxon>
        <taxon>Aculeata</taxon>
        <taxon>Formicoidea</taxon>
        <taxon>Formicidae</taxon>
        <taxon>Myrmicinae</taxon>
        <taxon>Temnothorax</taxon>
    </lineage>
</organism>
<dbReference type="Proteomes" id="UP000310200">
    <property type="component" value="Unassembled WGS sequence"/>
</dbReference>
<dbReference type="EMBL" id="QBLH01003506">
    <property type="protein sequence ID" value="TGZ37819.1"/>
    <property type="molecule type" value="Genomic_DNA"/>
</dbReference>
<name>A0A4S2JSQ7_9HYME</name>
<accession>A0A4S2JSQ7</accession>
<protein>
    <submittedName>
        <fullName evidence="2">Uncharacterized protein</fullName>
    </submittedName>
</protein>
<evidence type="ECO:0000256" key="1">
    <source>
        <dbReference type="SAM" id="MobiDB-lite"/>
    </source>
</evidence>
<gene>
    <name evidence="2" type="ORF">DBV15_04786</name>
</gene>